<gene>
    <name evidence="5" type="ORF">FC07_GL003069</name>
</gene>
<dbReference type="CDD" id="cd02869">
    <property type="entry name" value="PseudoU_synth_RluA_like"/>
    <property type="match status" value="1"/>
</dbReference>
<name>A0A0R1H262_9LACO</name>
<evidence type="ECO:0000256" key="2">
    <source>
        <dbReference type="ARBA" id="ARBA00031870"/>
    </source>
</evidence>
<dbReference type="STRING" id="1423726.FC07_GL003069"/>
<dbReference type="Pfam" id="PF00849">
    <property type="entry name" value="PseudoU_synth_2"/>
    <property type="match status" value="1"/>
</dbReference>
<proteinExistence type="predicted"/>
<reference evidence="5 6" key="1">
    <citation type="journal article" date="2015" name="Genome Announc.">
        <title>Expanding the biotechnology potential of lactobacilli through comparative genomics of 213 strains and associated genera.</title>
        <authorList>
            <person name="Sun Z."/>
            <person name="Harris H.M."/>
            <person name="McCann A."/>
            <person name="Guo C."/>
            <person name="Argimon S."/>
            <person name="Zhang W."/>
            <person name="Yang X."/>
            <person name="Jeffery I.B."/>
            <person name="Cooney J.C."/>
            <person name="Kagawa T.F."/>
            <person name="Liu W."/>
            <person name="Song Y."/>
            <person name="Salvetti E."/>
            <person name="Wrobel A."/>
            <person name="Rasinkangas P."/>
            <person name="Parkhill J."/>
            <person name="Rea M.C."/>
            <person name="O'Sullivan O."/>
            <person name="Ritari J."/>
            <person name="Douillard F.P."/>
            <person name="Paul Ross R."/>
            <person name="Yang R."/>
            <person name="Briner A.E."/>
            <person name="Felis G.E."/>
            <person name="de Vos W.M."/>
            <person name="Barrangou R."/>
            <person name="Klaenhammer T.R."/>
            <person name="Caufield P.W."/>
            <person name="Cui Y."/>
            <person name="Zhang H."/>
            <person name="O'Toole P.W."/>
        </authorList>
    </citation>
    <scope>NUCLEOTIDE SEQUENCE [LARGE SCALE GENOMIC DNA]</scope>
    <source>
        <strain evidence="5 6">DSM 20003</strain>
    </source>
</reference>
<dbReference type="PANTHER" id="PTHR21600:SF35">
    <property type="entry name" value="PSEUDOURIDINE SYNTHASE"/>
    <property type="match status" value="1"/>
</dbReference>
<dbReference type="GO" id="GO:0140098">
    <property type="term" value="F:catalytic activity, acting on RNA"/>
    <property type="evidence" value="ECO:0007669"/>
    <property type="project" value="UniProtKB-ARBA"/>
</dbReference>
<dbReference type="RefSeq" id="WP_057903390.1">
    <property type="nucleotide sequence ID" value="NZ_AZDA01000006.1"/>
</dbReference>
<dbReference type="GO" id="GO:0009982">
    <property type="term" value="F:pseudouridine synthase activity"/>
    <property type="evidence" value="ECO:0007669"/>
    <property type="project" value="InterPro"/>
</dbReference>
<evidence type="ECO:0000313" key="5">
    <source>
        <dbReference type="EMBL" id="KRK40667.1"/>
    </source>
</evidence>
<sequence>MIFRWQNTGQAQTVGGFLSWLGCGKHGLRRIKRIGQCQIQEHPVRLNAIFEKGQWLTLILPDELADPQVASSQHPLTVLWENQNWLAVNKPIRLASVPGPQVGTDHVVSRAKGYGVAKPHLVTRLDFDTSGVLLIAKHGFGQTLLAAARFHPLLEKQYLAWVAGMLPAQGKITLPLGHGPTDYRQQVLATGQRAETQYQRLAYSSHLQASLVQICLLTGRTHQIRAHFAALGHPLLGDALYEGPLDRGIQRPALHAVQLSFQDPFELIQRHLQAPLPDDLRQLKNHA</sequence>
<organism evidence="5 6">
    <name type="scientific">Loigolactobacillus bifermentans DSM 20003</name>
    <dbReference type="NCBI Taxonomy" id="1423726"/>
    <lineage>
        <taxon>Bacteria</taxon>
        <taxon>Bacillati</taxon>
        <taxon>Bacillota</taxon>
        <taxon>Bacilli</taxon>
        <taxon>Lactobacillales</taxon>
        <taxon>Lactobacillaceae</taxon>
        <taxon>Loigolactobacillus</taxon>
    </lineage>
</organism>
<dbReference type="GO" id="GO:0003723">
    <property type="term" value="F:RNA binding"/>
    <property type="evidence" value="ECO:0007669"/>
    <property type="project" value="InterPro"/>
</dbReference>
<dbReference type="SUPFAM" id="SSF55120">
    <property type="entry name" value="Pseudouridine synthase"/>
    <property type="match status" value="1"/>
</dbReference>
<evidence type="ECO:0000313" key="6">
    <source>
        <dbReference type="Proteomes" id="UP000051461"/>
    </source>
</evidence>
<comment type="caution">
    <text evidence="5">The sequence shown here is derived from an EMBL/GenBank/DDBJ whole genome shotgun (WGS) entry which is preliminary data.</text>
</comment>
<dbReference type="Proteomes" id="UP000051461">
    <property type="component" value="Unassembled WGS sequence"/>
</dbReference>
<dbReference type="AlphaFoldDB" id="A0A0R1H262"/>
<keyword evidence="6" id="KW-1185">Reference proteome</keyword>
<comment type="catalytic activity">
    <reaction evidence="1">
        <text>a uridine in RNA = a pseudouridine in RNA</text>
        <dbReference type="Rhea" id="RHEA:48348"/>
        <dbReference type="Rhea" id="RHEA-COMP:12068"/>
        <dbReference type="Rhea" id="RHEA-COMP:12069"/>
        <dbReference type="ChEBI" id="CHEBI:65314"/>
        <dbReference type="ChEBI" id="CHEBI:65315"/>
    </reaction>
</comment>
<evidence type="ECO:0000259" key="4">
    <source>
        <dbReference type="Pfam" id="PF00849"/>
    </source>
</evidence>
<dbReference type="PROSITE" id="PS51257">
    <property type="entry name" value="PROKAR_LIPOPROTEIN"/>
    <property type="match status" value="1"/>
</dbReference>
<dbReference type="InterPro" id="IPR006145">
    <property type="entry name" value="PsdUridine_synth_RsuA/RluA"/>
</dbReference>
<evidence type="ECO:0000256" key="1">
    <source>
        <dbReference type="ARBA" id="ARBA00000073"/>
    </source>
</evidence>
<dbReference type="OrthoDB" id="9807829at2"/>
<feature type="domain" description="Pseudouridine synthase RsuA/RluA-like" evidence="4">
    <location>
        <begin position="84"/>
        <end position="230"/>
    </location>
</feature>
<dbReference type="InterPro" id="IPR050188">
    <property type="entry name" value="RluA_PseudoU_synthase"/>
</dbReference>
<dbReference type="GO" id="GO:0000455">
    <property type="term" value="P:enzyme-directed rRNA pseudouridine synthesis"/>
    <property type="evidence" value="ECO:0007669"/>
    <property type="project" value="TreeGrafter"/>
</dbReference>
<dbReference type="PANTHER" id="PTHR21600">
    <property type="entry name" value="MITOCHONDRIAL RNA PSEUDOURIDINE SYNTHASE"/>
    <property type="match status" value="1"/>
</dbReference>
<protein>
    <recommendedName>
        <fullName evidence="2">RNA pseudouridylate synthase</fullName>
    </recommendedName>
    <alternativeName>
        <fullName evidence="3">RNA-uridine isomerase</fullName>
    </alternativeName>
</protein>
<evidence type="ECO:0000256" key="3">
    <source>
        <dbReference type="ARBA" id="ARBA00033164"/>
    </source>
</evidence>
<dbReference type="PROSITE" id="PS01129">
    <property type="entry name" value="PSI_RLU"/>
    <property type="match status" value="1"/>
</dbReference>
<dbReference type="InterPro" id="IPR006224">
    <property type="entry name" value="PsdUridine_synth_RluA-like_CS"/>
</dbReference>
<dbReference type="Gene3D" id="3.30.2350.10">
    <property type="entry name" value="Pseudouridine synthase"/>
    <property type="match status" value="1"/>
</dbReference>
<dbReference type="EMBL" id="AZDA01000006">
    <property type="protein sequence ID" value="KRK40667.1"/>
    <property type="molecule type" value="Genomic_DNA"/>
</dbReference>
<dbReference type="PATRIC" id="fig|1423726.3.peg.3183"/>
<accession>A0A0R1H262</accession>
<dbReference type="InterPro" id="IPR020103">
    <property type="entry name" value="PsdUridine_synth_cat_dom_sf"/>
</dbReference>